<protein>
    <recommendedName>
        <fullName evidence="2">DNA ligase (ATP)</fullName>
        <ecNumber evidence="2">6.5.1.1</ecNumber>
    </recommendedName>
</protein>
<dbReference type="InterPro" id="IPR016059">
    <property type="entry name" value="DNA_ligase_ATP-dep_CS"/>
</dbReference>
<dbReference type="GO" id="GO:0006281">
    <property type="term" value="P:DNA repair"/>
    <property type="evidence" value="ECO:0007669"/>
    <property type="project" value="InterPro"/>
</dbReference>
<feature type="compositionally biased region" description="Low complexity" evidence="4">
    <location>
        <begin position="41"/>
        <end position="64"/>
    </location>
</feature>
<feature type="region of interest" description="Disordered" evidence="4">
    <location>
        <begin position="1"/>
        <end position="73"/>
    </location>
</feature>
<dbReference type="EC" id="6.5.1.1" evidence="2"/>
<keyword evidence="7" id="KW-1185">Reference proteome</keyword>
<sequence>MAETPSPRRAVARRAAGGGVAGRRAAQLPPSVREKAPRDSLLATLGPEEAALLAPASGPSASASRPMLATPSERRTFGPEWLFERKLDGVRTLATRDDGEVRLFSRTARPVDRSYPEVAEALAGQHADGFTLDGEIVAHDDTGRTDFALLQRRMQLTDARRARATGVEITYHVFDLLRLDGVDLTRLPLRTRKSLLRRALDFDDPIRFTPHRNEGGQELLDEACARGWEGLVAKRADSRYQHRRSPAWLKLKCAVGQELVVGGFTEPSGSRAGFGALLLGYYEQGELRYAGRVGTGFDHTTLRLLRDGLDRIARPTSPFATPLRERGAHWVEPVLVAEIGFTEWTRDGLLRHPRFLGLRQDKKARDVVRERPGRA</sequence>
<dbReference type="CDD" id="cd07971">
    <property type="entry name" value="OBF_DNA_ligase_LigD"/>
    <property type="match status" value="1"/>
</dbReference>
<reference evidence="6" key="1">
    <citation type="submission" date="2021-06" db="EMBL/GenBank/DDBJ databases">
        <title>Sequencing of actinobacteria type strains.</title>
        <authorList>
            <person name="Nguyen G.-S."/>
            <person name="Wentzel A."/>
        </authorList>
    </citation>
    <scope>NUCLEOTIDE SEQUENCE</scope>
    <source>
        <strain evidence="6">P38-E01</strain>
    </source>
</reference>
<dbReference type="InterPro" id="IPR050191">
    <property type="entry name" value="ATP-dep_DNA_ligase"/>
</dbReference>
<dbReference type="Pfam" id="PF04679">
    <property type="entry name" value="DNA_ligase_A_C"/>
    <property type="match status" value="1"/>
</dbReference>
<evidence type="ECO:0000313" key="7">
    <source>
        <dbReference type="Proteomes" id="UP000694501"/>
    </source>
</evidence>
<dbReference type="NCBIfam" id="TIGR02779">
    <property type="entry name" value="NHEJ_ligase_lig"/>
    <property type="match status" value="1"/>
</dbReference>
<dbReference type="Proteomes" id="UP000694501">
    <property type="component" value="Unassembled WGS sequence"/>
</dbReference>
<evidence type="ECO:0000313" key="6">
    <source>
        <dbReference type="EMBL" id="MBU7596431.1"/>
    </source>
</evidence>
<dbReference type="EMBL" id="JAELVF020000001">
    <property type="protein sequence ID" value="MBU7596431.1"/>
    <property type="molecule type" value="Genomic_DNA"/>
</dbReference>
<dbReference type="InterPro" id="IPR012310">
    <property type="entry name" value="DNA_ligase_ATP-dep_cent"/>
</dbReference>
<comment type="caution">
    <text evidence="6">The sequence shown here is derived from an EMBL/GenBank/DDBJ whole genome shotgun (WGS) entry which is preliminary data.</text>
</comment>
<dbReference type="InterPro" id="IPR014146">
    <property type="entry name" value="LigD_ligase_dom"/>
</dbReference>
<dbReference type="InterPro" id="IPR012309">
    <property type="entry name" value="DNA_ligase_ATP-dep_C"/>
</dbReference>
<evidence type="ECO:0000256" key="3">
    <source>
        <dbReference type="ARBA" id="ARBA00022598"/>
    </source>
</evidence>
<dbReference type="AlphaFoldDB" id="A0A949JJR0"/>
<keyword evidence="3 6" id="KW-0436">Ligase</keyword>
<dbReference type="GO" id="GO:0006310">
    <property type="term" value="P:DNA recombination"/>
    <property type="evidence" value="ECO:0007669"/>
    <property type="project" value="InterPro"/>
</dbReference>
<feature type="domain" description="ATP-dependent DNA ligase family profile" evidence="5">
    <location>
        <begin position="162"/>
        <end position="252"/>
    </location>
</feature>
<dbReference type="PANTHER" id="PTHR45674:SF4">
    <property type="entry name" value="DNA LIGASE 1"/>
    <property type="match status" value="1"/>
</dbReference>
<name>A0A949JJR0_9ACTN</name>
<gene>
    <name evidence="6" type="primary">ligD</name>
    <name evidence="6" type="ORF">JGS22_001930</name>
</gene>
<dbReference type="PROSITE" id="PS00333">
    <property type="entry name" value="DNA_LIGASE_A2"/>
    <property type="match status" value="1"/>
</dbReference>
<evidence type="ECO:0000256" key="4">
    <source>
        <dbReference type="SAM" id="MobiDB-lite"/>
    </source>
</evidence>
<comment type="similarity">
    <text evidence="1">Belongs to the ATP-dependent DNA ligase family.</text>
</comment>
<evidence type="ECO:0000259" key="5">
    <source>
        <dbReference type="PROSITE" id="PS50160"/>
    </source>
</evidence>
<evidence type="ECO:0000256" key="2">
    <source>
        <dbReference type="ARBA" id="ARBA00012727"/>
    </source>
</evidence>
<dbReference type="PANTHER" id="PTHR45674">
    <property type="entry name" value="DNA LIGASE 1/3 FAMILY MEMBER"/>
    <property type="match status" value="1"/>
</dbReference>
<dbReference type="CDD" id="cd07906">
    <property type="entry name" value="Adenylation_DNA_ligase_LigD_LigC"/>
    <property type="match status" value="1"/>
</dbReference>
<dbReference type="GO" id="GO:0005524">
    <property type="term" value="F:ATP binding"/>
    <property type="evidence" value="ECO:0007669"/>
    <property type="project" value="InterPro"/>
</dbReference>
<dbReference type="Pfam" id="PF01068">
    <property type="entry name" value="DNA_ligase_A_M"/>
    <property type="match status" value="1"/>
</dbReference>
<dbReference type="RefSeq" id="WP_216814806.1">
    <property type="nucleotide sequence ID" value="NZ_JAELVF020000001.1"/>
</dbReference>
<organism evidence="6 7">
    <name type="scientific">Streptomyces tardus</name>
    <dbReference type="NCBI Taxonomy" id="2780544"/>
    <lineage>
        <taxon>Bacteria</taxon>
        <taxon>Bacillati</taxon>
        <taxon>Actinomycetota</taxon>
        <taxon>Actinomycetes</taxon>
        <taxon>Kitasatosporales</taxon>
        <taxon>Streptomycetaceae</taxon>
        <taxon>Streptomyces</taxon>
    </lineage>
</organism>
<dbReference type="PROSITE" id="PS50160">
    <property type="entry name" value="DNA_LIGASE_A3"/>
    <property type="match status" value="1"/>
</dbReference>
<proteinExistence type="inferred from homology"/>
<accession>A0A949JJR0</accession>
<dbReference type="GO" id="GO:0003910">
    <property type="term" value="F:DNA ligase (ATP) activity"/>
    <property type="evidence" value="ECO:0007669"/>
    <property type="project" value="UniProtKB-EC"/>
</dbReference>
<evidence type="ECO:0000256" key="1">
    <source>
        <dbReference type="ARBA" id="ARBA00007572"/>
    </source>
</evidence>